<dbReference type="SUPFAM" id="SSF55347">
    <property type="entry name" value="Glyceraldehyde-3-phosphate dehydrogenase-like, C-terminal domain"/>
    <property type="match status" value="1"/>
</dbReference>
<sequence>MACALGSIATGSPACFGHSVNSASVFRHRQGTSRSVLARCTSRKWSTNEVYRLSACSENVCPLFLNFWHWTEQQLQRSWLTVKNRQQKLGLKVQSEKPLQHTLDSFSSFDGEGVGRAITGNLGSSSVVGNIKLTDSVRGDVRASATTIGEPSLSPHANIDDLTPSTTPFLTITVLGATGDLATSKIFPALFALYYSGHLPENVAIFGYSRSPLSDEDLRNLISERLTCRVDHAEECGNKTDAFLKRVFYQRGVYNTCDHMETLDSRMLELEGNGPANRVFYLSVPKECLLEVTNCLSASAKSKTGWTRLIVEKPFGDDADSSDKITRGLYQAGFSEDQIYRIDHLLGKELIENLTVLRFSNLVFEPLWSRTYIKNVQFIYSEDWGVCPGKERYFDEQGVIRDLVQSHMLQTIALFAMEPPVTLEGEDIRNEKVKVLRSMRAPTYADVVLGQYKASISKDGKSKIPGYLDEPDVRTNSLTPTFVATVLYIDNSRWDGVPFLVKAGKGLIKHSVEIRIQFRQVPGNLYRERFGYNLDAAANELVLRVQPDEAINLKVNNKVPGLGLQLDSSELNLLYRDKYDGEVPDSYERLILDVIDGDTHLFLRGDELAATWEILTPLLEEIENLKEEKDGI</sequence>
<feature type="domain" description="Glucose-6-phosphate dehydrogenase NAD-binding" evidence="6">
    <location>
        <begin position="174"/>
        <end position="353"/>
    </location>
</feature>
<evidence type="ECO:0000256" key="2">
    <source>
        <dbReference type="ARBA" id="ARBA00022526"/>
    </source>
</evidence>
<dbReference type="InterPro" id="IPR022675">
    <property type="entry name" value="G6P_DH_C"/>
</dbReference>
<dbReference type="FunFam" id="3.30.360.10:FF:000018">
    <property type="entry name" value="Glucose-6-phosphate 1-dehydrogenase"/>
    <property type="match status" value="1"/>
</dbReference>
<dbReference type="UniPathway" id="UPA00115">
    <property type="reaction ID" value="UER00408"/>
</dbReference>
<comment type="catalytic activity">
    <reaction evidence="5">
        <text>D-glucose 6-phosphate + NADP(+) = 6-phospho-D-glucono-1,5-lactone + NADPH + H(+)</text>
        <dbReference type="Rhea" id="RHEA:15841"/>
        <dbReference type="ChEBI" id="CHEBI:15378"/>
        <dbReference type="ChEBI" id="CHEBI:57783"/>
        <dbReference type="ChEBI" id="CHEBI:57955"/>
        <dbReference type="ChEBI" id="CHEBI:58349"/>
        <dbReference type="ChEBI" id="CHEBI:61548"/>
        <dbReference type="EC" id="1.1.1.49"/>
    </reaction>
</comment>
<dbReference type="PANTHER" id="PTHR23429:SF4">
    <property type="entry name" value="INACTIVE GLUCOSE-6-PHOSPHATE 1-DEHYDROGENASE 4, CHLOROPLASTIC"/>
    <property type="match status" value="1"/>
</dbReference>
<dbReference type="EC" id="1.1.1.49" evidence="5"/>
<keyword evidence="3 5" id="KW-0521">NADP</keyword>
<evidence type="ECO:0000313" key="8">
    <source>
        <dbReference type="EMBL" id="PTQ36012.1"/>
    </source>
</evidence>
<keyword evidence="5" id="KW-0560">Oxidoreductase</keyword>
<dbReference type="InterPro" id="IPR001282">
    <property type="entry name" value="G6P_DH"/>
</dbReference>
<dbReference type="OrthoDB" id="60984at2759"/>
<accession>A0A2R6WQ79</accession>
<dbReference type="Proteomes" id="UP000244005">
    <property type="component" value="Unassembled WGS sequence"/>
</dbReference>
<protein>
    <recommendedName>
        <fullName evidence="5">Glucose-6-phosphate 1-dehydrogenase</fullName>
        <ecNumber evidence="5">1.1.1.49</ecNumber>
    </recommendedName>
</protein>
<dbReference type="Gramene" id="Mp7g18890.3">
    <property type="protein sequence ID" value="Mp7g18890.3.cds"/>
    <property type="gene ID" value="Mp7g18890"/>
</dbReference>
<dbReference type="Gene3D" id="3.30.360.10">
    <property type="entry name" value="Dihydrodipicolinate Reductase, domain 2"/>
    <property type="match status" value="1"/>
</dbReference>
<dbReference type="Gene3D" id="3.40.50.720">
    <property type="entry name" value="NAD(P)-binding Rossmann-like Domain"/>
    <property type="match status" value="1"/>
</dbReference>
<proteinExistence type="inferred from homology"/>
<name>A0A2R6WQ79_MARPO</name>
<feature type="domain" description="Glucose-6-phosphate dehydrogenase C-terminal" evidence="7">
    <location>
        <begin position="356"/>
        <end position="624"/>
    </location>
</feature>
<dbReference type="EMBL" id="KZ772739">
    <property type="protein sequence ID" value="PTQ36012.1"/>
    <property type="molecule type" value="Genomic_DNA"/>
</dbReference>
<gene>
    <name evidence="8" type="ORF">MARPO_0067s0088</name>
</gene>
<evidence type="ECO:0000259" key="7">
    <source>
        <dbReference type="Pfam" id="PF02781"/>
    </source>
</evidence>
<dbReference type="Pfam" id="PF02781">
    <property type="entry name" value="G6PD_C"/>
    <property type="match status" value="1"/>
</dbReference>
<comment type="function">
    <text evidence="5">Catalyzes the rate-limiting step of the oxidative pentose-phosphate pathway, which represents a route for the dissimilation of carbohydrates besides glycolysis.</text>
</comment>
<reference evidence="9" key="1">
    <citation type="journal article" date="2017" name="Cell">
        <title>Insights into land plant evolution garnered from the Marchantia polymorpha genome.</title>
        <authorList>
            <person name="Bowman J.L."/>
            <person name="Kohchi T."/>
            <person name="Yamato K.T."/>
            <person name="Jenkins J."/>
            <person name="Shu S."/>
            <person name="Ishizaki K."/>
            <person name="Yamaoka S."/>
            <person name="Nishihama R."/>
            <person name="Nakamura Y."/>
            <person name="Berger F."/>
            <person name="Adam C."/>
            <person name="Aki S.S."/>
            <person name="Althoff F."/>
            <person name="Araki T."/>
            <person name="Arteaga-Vazquez M.A."/>
            <person name="Balasubrmanian S."/>
            <person name="Barry K."/>
            <person name="Bauer D."/>
            <person name="Boehm C.R."/>
            <person name="Briginshaw L."/>
            <person name="Caballero-Perez J."/>
            <person name="Catarino B."/>
            <person name="Chen F."/>
            <person name="Chiyoda S."/>
            <person name="Chovatia M."/>
            <person name="Davies K.M."/>
            <person name="Delmans M."/>
            <person name="Demura T."/>
            <person name="Dierschke T."/>
            <person name="Dolan L."/>
            <person name="Dorantes-Acosta A.E."/>
            <person name="Eklund D.M."/>
            <person name="Florent S.N."/>
            <person name="Flores-Sandoval E."/>
            <person name="Fujiyama A."/>
            <person name="Fukuzawa H."/>
            <person name="Galik B."/>
            <person name="Grimanelli D."/>
            <person name="Grimwood J."/>
            <person name="Grossniklaus U."/>
            <person name="Hamada T."/>
            <person name="Haseloff J."/>
            <person name="Hetherington A.J."/>
            <person name="Higo A."/>
            <person name="Hirakawa Y."/>
            <person name="Hundley H.N."/>
            <person name="Ikeda Y."/>
            <person name="Inoue K."/>
            <person name="Inoue S.I."/>
            <person name="Ishida S."/>
            <person name="Jia Q."/>
            <person name="Kakita M."/>
            <person name="Kanazawa T."/>
            <person name="Kawai Y."/>
            <person name="Kawashima T."/>
            <person name="Kennedy M."/>
            <person name="Kinose K."/>
            <person name="Kinoshita T."/>
            <person name="Kohara Y."/>
            <person name="Koide E."/>
            <person name="Komatsu K."/>
            <person name="Kopischke S."/>
            <person name="Kubo M."/>
            <person name="Kyozuka J."/>
            <person name="Lagercrantz U."/>
            <person name="Lin S.S."/>
            <person name="Lindquist E."/>
            <person name="Lipzen A.M."/>
            <person name="Lu C.W."/>
            <person name="De Luna E."/>
            <person name="Martienssen R.A."/>
            <person name="Minamino N."/>
            <person name="Mizutani M."/>
            <person name="Mizutani M."/>
            <person name="Mochizuki N."/>
            <person name="Monte I."/>
            <person name="Mosher R."/>
            <person name="Nagasaki H."/>
            <person name="Nakagami H."/>
            <person name="Naramoto S."/>
            <person name="Nishitani K."/>
            <person name="Ohtani M."/>
            <person name="Okamoto T."/>
            <person name="Okumura M."/>
            <person name="Phillips J."/>
            <person name="Pollak B."/>
            <person name="Reinders A."/>
            <person name="Rovekamp M."/>
            <person name="Sano R."/>
            <person name="Sawa S."/>
            <person name="Schmid M.W."/>
            <person name="Shirakawa M."/>
            <person name="Solano R."/>
            <person name="Spunde A."/>
            <person name="Suetsugu N."/>
            <person name="Sugano S."/>
            <person name="Sugiyama A."/>
            <person name="Sun R."/>
            <person name="Suzuki Y."/>
            <person name="Takenaka M."/>
            <person name="Takezawa D."/>
            <person name="Tomogane H."/>
            <person name="Tsuzuki M."/>
            <person name="Ueda T."/>
            <person name="Umeda M."/>
            <person name="Ward J.M."/>
            <person name="Watanabe Y."/>
            <person name="Yazaki K."/>
            <person name="Yokoyama R."/>
            <person name="Yoshitake Y."/>
            <person name="Yotsui I."/>
            <person name="Zachgo S."/>
            <person name="Schmutz J."/>
        </authorList>
    </citation>
    <scope>NUCLEOTIDE SEQUENCE [LARGE SCALE GENOMIC DNA]</scope>
    <source>
        <strain evidence="9">Tak-1</strain>
    </source>
</reference>
<dbReference type="GO" id="GO:0004345">
    <property type="term" value="F:glucose-6-phosphate dehydrogenase activity"/>
    <property type="evidence" value="ECO:0007669"/>
    <property type="project" value="UniProtKB-EC"/>
</dbReference>
<organism evidence="8 9">
    <name type="scientific">Marchantia polymorpha</name>
    <name type="common">Common liverwort</name>
    <name type="synonym">Marchantia aquatica</name>
    <dbReference type="NCBI Taxonomy" id="3197"/>
    <lineage>
        <taxon>Eukaryota</taxon>
        <taxon>Viridiplantae</taxon>
        <taxon>Streptophyta</taxon>
        <taxon>Embryophyta</taxon>
        <taxon>Marchantiophyta</taxon>
        <taxon>Marchantiopsida</taxon>
        <taxon>Marchantiidae</taxon>
        <taxon>Marchantiales</taxon>
        <taxon>Marchantiaceae</taxon>
        <taxon>Marchantia</taxon>
    </lineage>
</organism>
<evidence type="ECO:0000259" key="6">
    <source>
        <dbReference type="Pfam" id="PF00479"/>
    </source>
</evidence>
<evidence type="ECO:0000313" key="9">
    <source>
        <dbReference type="Proteomes" id="UP000244005"/>
    </source>
</evidence>
<keyword evidence="4 5" id="KW-0119">Carbohydrate metabolism</keyword>
<evidence type="ECO:0000256" key="4">
    <source>
        <dbReference type="ARBA" id="ARBA00023277"/>
    </source>
</evidence>
<dbReference type="Pfam" id="PF00479">
    <property type="entry name" value="G6PD_N"/>
    <property type="match status" value="1"/>
</dbReference>
<dbReference type="InterPro" id="IPR036291">
    <property type="entry name" value="NAD(P)-bd_dom_sf"/>
</dbReference>
<dbReference type="PRINTS" id="PR00079">
    <property type="entry name" value="G6PDHDRGNASE"/>
</dbReference>
<dbReference type="NCBIfam" id="TIGR00871">
    <property type="entry name" value="zwf"/>
    <property type="match status" value="1"/>
</dbReference>
<dbReference type="PANTHER" id="PTHR23429">
    <property type="entry name" value="GLUCOSE-6-PHOSPHATE 1-DEHYDROGENASE G6PD"/>
    <property type="match status" value="1"/>
</dbReference>
<comment type="pathway">
    <text evidence="5">Carbohydrate degradation; pentose phosphate pathway; D-ribulose 5-phosphate from D-glucose 6-phosphate (oxidative stage): step 1/3.</text>
</comment>
<keyword evidence="9" id="KW-1185">Reference proteome</keyword>
<evidence type="ECO:0000256" key="3">
    <source>
        <dbReference type="ARBA" id="ARBA00022857"/>
    </source>
</evidence>
<evidence type="ECO:0000256" key="1">
    <source>
        <dbReference type="ARBA" id="ARBA00009975"/>
    </source>
</evidence>
<evidence type="ECO:0000256" key="5">
    <source>
        <dbReference type="RuleBase" id="RU362120"/>
    </source>
</evidence>
<dbReference type="AlphaFoldDB" id="A0A2R6WQ79"/>
<keyword evidence="2 5" id="KW-0313">Glucose metabolism</keyword>
<comment type="similarity">
    <text evidence="1 5">Belongs to the glucose-6-phosphate dehydrogenase family.</text>
</comment>
<dbReference type="HAMAP" id="MF_00966">
    <property type="entry name" value="G6PD"/>
    <property type="match status" value="1"/>
</dbReference>
<dbReference type="GO" id="GO:0050661">
    <property type="term" value="F:NADP binding"/>
    <property type="evidence" value="ECO:0007669"/>
    <property type="project" value="InterPro"/>
</dbReference>
<dbReference type="InterPro" id="IPR022674">
    <property type="entry name" value="G6P_DH_NAD-bd"/>
</dbReference>
<dbReference type="GO" id="GO:0006098">
    <property type="term" value="P:pentose-phosphate shunt"/>
    <property type="evidence" value="ECO:0007669"/>
    <property type="project" value="UniProtKB-UniPathway"/>
</dbReference>
<dbReference type="SUPFAM" id="SSF51735">
    <property type="entry name" value="NAD(P)-binding Rossmann-fold domains"/>
    <property type="match status" value="1"/>
</dbReference>
<dbReference type="GO" id="GO:0006006">
    <property type="term" value="P:glucose metabolic process"/>
    <property type="evidence" value="ECO:0007669"/>
    <property type="project" value="UniProtKB-KW"/>
</dbReference>